<feature type="domain" description="DUF6535" evidence="2">
    <location>
        <begin position="2"/>
        <end position="50"/>
    </location>
</feature>
<keyword evidence="1" id="KW-1133">Transmembrane helix</keyword>
<evidence type="ECO:0000313" key="4">
    <source>
        <dbReference type="Proteomes" id="UP000053257"/>
    </source>
</evidence>
<proteinExistence type="predicted"/>
<keyword evidence="1" id="KW-0812">Transmembrane</keyword>
<reference evidence="3 4" key="1">
    <citation type="journal article" date="2014" name="PLoS Genet.">
        <title>Analysis of the Phlebiopsis gigantea genome, transcriptome and secretome provides insight into its pioneer colonization strategies of wood.</title>
        <authorList>
            <person name="Hori C."/>
            <person name="Ishida T."/>
            <person name="Igarashi K."/>
            <person name="Samejima M."/>
            <person name="Suzuki H."/>
            <person name="Master E."/>
            <person name="Ferreira P."/>
            <person name="Ruiz-Duenas F.J."/>
            <person name="Held B."/>
            <person name="Canessa P."/>
            <person name="Larrondo L.F."/>
            <person name="Schmoll M."/>
            <person name="Druzhinina I.S."/>
            <person name="Kubicek C.P."/>
            <person name="Gaskell J.A."/>
            <person name="Kersten P."/>
            <person name="St John F."/>
            <person name="Glasner J."/>
            <person name="Sabat G."/>
            <person name="Splinter BonDurant S."/>
            <person name="Syed K."/>
            <person name="Yadav J."/>
            <person name="Mgbeahuruike A.C."/>
            <person name="Kovalchuk A."/>
            <person name="Asiegbu F.O."/>
            <person name="Lackner G."/>
            <person name="Hoffmeister D."/>
            <person name="Rencoret J."/>
            <person name="Gutierrez A."/>
            <person name="Sun H."/>
            <person name="Lindquist E."/>
            <person name="Barry K."/>
            <person name="Riley R."/>
            <person name="Grigoriev I.V."/>
            <person name="Henrissat B."/>
            <person name="Kues U."/>
            <person name="Berka R.M."/>
            <person name="Martinez A.T."/>
            <person name="Covert S.F."/>
            <person name="Blanchette R.A."/>
            <person name="Cullen D."/>
        </authorList>
    </citation>
    <scope>NUCLEOTIDE SEQUENCE [LARGE SCALE GENOMIC DNA]</scope>
    <source>
        <strain evidence="3 4">11061_1 CR5-6</strain>
    </source>
</reference>
<dbReference type="AlphaFoldDB" id="A0A0C3PUW5"/>
<feature type="transmembrane region" description="Helical" evidence="1">
    <location>
        <begin position="18"/>
        <end position="37"/>
    </location>
</feature>
<gene>
    <name evidence="3" type="ORF">PHLGIDRAFT_454931</name>
</gene>
<evidence type="ECO:0000259" key="2">
    <source>
        <dbReference type="Pfam" id="PF20153"/>
    </source>
</evidence>
<evidence type="ECO:0000313" key="3">
    <source>
        <dbReference type="EMBL" id="KIP11533.1"/>
    </source>
</evidence>
<dbReference type="HOGENOM" id="CLU_2347444_0_0_1"/>
<accession>A0A0C3PUW5</accession>
<keyword evidence="1" id="KW-0472">Membrane</keyword>
<dbReference type="Pfam" id="PF20153">
    <property type="entry name" value="DUF6535"/>
    <property type="match status" value="1"/>
</dbReference>
<keyword evidence="4" id="KW-1185">Reference proteome</keyword>
<name>A0A0C3PUW5_PHLG1</name>
<dbReference type="Proteomes" id="UP000053257">
    <property type="component" value="Unassembled WGS sequence"/>
</dbReference>
<sequence length="97" mass="10864">MTYDDTSMGDYVDDIDTMLVFAALFSAVVATFAVQTYQSQDSTLTRPSQAQSSSSRTHLTISYCLHNTVLIPKKNPAFACHNRLSVYAYRHQSFSVE</sequence>
<evidence type="ECO:0000256" key="1">
    <source>
        <dbReference type="SAM" id="Phobius"/>
    </source>
</evidence>
<dbReference type="EMBL" id="KN840445">
    <property type="protein sequence ID" value="KIP11533.1"/>
    <property type="molecule type" value="Genomic_DNA"/>
</dbReference>
<dbReference type="InterPro" id="IPR045338">
    <property type="entry name" value="DUF6535"/>
</dbReference>
<protein>
    <recommendedName>
        <fullName evidence="2">DUF6535 domain-containing protein</fullName>
    </recommendedName>
</protein>
<organism evidence="3 4">
    <name type="scientific">Phlebiopsis gigantea (strain 11061_1 CR5-6)</name>
    <name type="common">White-rot fungus</name>
    <name type="synonym">Peniophora gigantea</name>
    <dbReference type="NCBI Taxonomy" id="745531"/>
    <lineage>
        <taxon>Eukaryota</taxon>
        <taxon>Fungi</taxon>
        <taxon>Dikarya</taxon>
        <taxon>Basidiomycota</taxon>
        <taxon>Agaricomycotina</taxon>
        <taxon>Agaricomycetes</taxon>
        <taxon>Polyporales</taxon>
        <taxon>Phanerochaetaceae</taxon>
        <taxon>Phlebiopsis</taxon>
    </lineage>
</organism>